<dbReference type="PANTHER" id="PTHR13131:SF5">
    <property type="entry name" value="CYSTINOSIN"/>
    <property type="match status" value="1"/>
</dbReference>
<evidence type="ECO:0000256" key="5">
    <source>
        <dbReference type="ARBA" id="ARBA00022989"/>
    </source>
</evidence>
<dbReference type="PANTHER" id="PTHR13131">
    <property type="entry name" value="CYSTINOSIN"/>
    <property type="match status" value="1"/>
</dbReference>
<evidence type="ECO:0000313" key="8">
    <source>
        <dbReference type="EMBL" id="OLY80323.1"/>
    </source>
</evidence>
<sequence>MYFNPNYSNPTTALEVVSFILGWSYFLAWSVSAYPQIILNYTRKSVVGLSIDFAYLSTLGFFFYSLYNLGFYFFDSIKAQYYAANHSPVLIMLNDVFFSLHALITCLVVIYQCCIYTRSPSQNLSKPALAFIYGSISIAALAFIFAPLYKALIISSYFKLILTITKYIPQVYTNYTRKSTEGWSVHNVLLDFTGGIFSISQLAVDSIIAGNILLMFDNPGKMFLSLISIAFDLVFIVQHYVLYRFPVDYSFVNPPRRNSNDPITSSSMV</sequence>
<evidence type="ECO:0000256" key="3">
    <source>
        <dbReference type="ARBA" id="ARBA00022692"/>
    </source>
</evidence>
<dbReference type="InterPro" id="IPR005282">
    <property type="entry name" value="LC_transporter"/>
</dbReference>
<evidence type="ECO:0000256" key="1">
    <source>
        <dbReference type="ARBA" id="ARBA00004127"/>
    </source>
</evidence>
<name>A0A1R0GTZ0_9FUNG</name>
<protein>
    <submittedName>
        <fullName evidence="9">Cystinosin</fullName>
    </submittedName>
</protein>
<feature type="transmembrane region" description="Helical" evidence="7">
    <location>
        <begin position="12"/>
        <end position="34"/>
    </location>
</feature>
<feature type="transmembrane region" description="Helical" evidence="7">
    <location>
        <begin position="96"/>
        <end position="116"/>
    </location>
</feature>
<dbReference type="STRING" id="133383.A0A1R0GTZ0"/>
<dbReference type="Gene3D" id="1.20.1280.290">
    <property type="match status" value="2"/>
</dbReference>
<dbReference type="Pfam" id="PF04193">
    <property type="entry name" value="PQ-loop"/>
    <property type="match status" value="2"/>
</dbReference>
<dbReference type="NCBIfam" id="TIGR00951">
    <property type="entry name" value="2A43"/>
    <property type="match status" value="1"/>
</dbReference>
<accession>A0A1R0GTZ0</accession>
<feature type="transmembrane region" description="Helical" evidence="7">
    <location>
        <begin position="192"/>
        <end position="216"/>
    </location>
</feature>
<comment type="subcellular location">
    <subcellularLocation>
        <location evidence="1">Endomembrane system</location>
        <topology evidence="1">Multi-pass membrane protein</topology>
    </subcellularLocation>
</comment>
<dbReference type="OrthoDB" id="75720at2759"/>
<evidence type="ECO:0000313" key="10">
    <source>
        <dbReference type="Proteomes" id="UP000187455"/>
    </source>
</evidence>
<dbReference type="GO" id="GO:0005774">
    <property type="term" value="C:vacuolar membrane"/>
    <property type="evidence" value="ECO:0007669"/>
    <property type="project" value="TreeGrafter"/>
</dbReference>
<evidence type="ECO:0000256" key="2">
    <source>
        <dbReference type="ARBA" id="ARBA00022448"/>
    </source>
</evidence>
<dbReference type="AlphaFoldDB" id="A0A1R0GTZ0"/>
<dbReference type="SMART" id="SM00679">
    <property type="entry name" value="CTNS"/>
    <property type="match status" value="2"/>
</dbReference>
<evidence type="ECO:0000256" key="4">
    <source>
        <dbReference type="ARBA" id="ARBA00022737"/>
    </source>
</evidence>
<dbReference type="EMBL" id="LSSL01003579">
    <property type="protein sequence ID" value="OLY80323.1"/>
    <property type="molecule type" value="Genomic_DNA"/>
</dbReference>
<keyword evidence="2" id="KW-0813">Transport</keyword>
<keyword evidence="5 7" id="KW-1133">Transmembrane helix</keyword>
<dbReference type="GO" id="GO:0015184">
    <property type="term" value="F:L-cystine transmembrane transporter activity"/>
    <property type="evidence" value="ECO:0007669"/>
    <property type="project" value="TreeGrafter"/>
</dbReference>
<gene>
    <name evidence="9" type="ORF">AYI68_g5544</name>
    <name evidence="8" type="ORF">AYI68_g5586</name>
</gene>
<keyword evidence="6 7" id="KW-0472">Membrane</keyword>
<feature type="transmembrane region" description="Helical" evidence="7">
    <location>
        <begin position="46"/>
        <end position="67"/>
    </location>
</feature>
<organism evidence="9 10">
    <name type="scientific">Smittium mucronatum</name>
    <dbReference type="NCBI Taxonomy" id="133383"/>
    <lineage>
        <taxon>Eukaryota</taxon>
        <taxon>Fungi</taxon>
        <taxon>Fungi incertae sedis</taxon>
        <taxon>Zoopagomycota</taxon>
        <taxon>Kickxellomycotina</taxon>
        <taxon>Harpellomycetes</taxon>
        <taxon>Harpellales</taxon>
        <taxon>Legeriomycetaceae</taxon>
        <taxon>Smittium</taxon>
    </lineage>
</organism>
<dbReference type="Proteomes" id="UP000187455">
    <property type="component" value="Unassembled WGS sequence"/>
</dbReference>
<feature type="transmembrane region" description="Helical" evidence="7">
    <location>
        <begin position="223"/>
        <end position="243"/>
    </location>
</feature>
<dbReference type="EMBL" id="LSSL01003543">
    <property type="protein sequence ID" value="OLY80364.1"/>
    <property type="molecule type" value="Genomic_DNA"/>
</dbReference>
<keyword evidence="3 7" id="KW-0812">Transmembrane</keyword>
<feature type="transmembrane region" description="Helical" evidence="7">
    <location>
        <begin position="128"/>
        <end position="149"/>
    </location>
</feature>
<comment type="caution">
    <text evidence="9">The sequence shown here is derived from an EMBL/GenBank/DDBJ whole genome shotgun (WGS) entry which is preliminary data.</text>
</comment>
<reference evidence="9 10" key="1">
    <citation type="journal article" date="2016" name="Mol. Biol. Evol.">
        <title>Genome-Wide Survey of Gut Fungi (Harpellales) Reveals the First Horizontally Transferred Ubiquitin Gene from a Mosquito Host.</title>
        <authorList>
            <person name="Wang Y."/>
            <person name="White M.M."/>
            <person name="Kvist S."/>
            <person name="Moncalvo J.M."/>
        </authorList>
    </citation>
    <scope>NUCLEOTIDE SEQUENCE [LARGE SCALE GENOMIC DNA]</scope>
    <source>
        <strain evidence="9 10">ALG-7-W6</strain>
    </source>
</reference>
<dbReference type="InterPro" id="IPR006603">
    <property type="entry name" value="PQ-loop_rpt"/>
</dbReference>
<keyword evidence="10" id="KW-1185">Reference proteome</keyword>
<reference evidence="9" key="2">
    <citation type="submission" date="2017-01" db="EMBL/GenBank/DDBJ databases">
        <authorList>
            <person name="Mah S.A."/>
            <person name="Swanson W.J."/>
            <person name="Moy G.W."/>
            <person name="Vacquier V.D."/>
        </authorList>
    </citation>
    <scope>NUCLEOTIDE SEQUENCE</scope>
    <source>
        <strain evidence="9">ALG-7-W6</strain>
    </source>
</reference>
<keyword evidence="4" id="KW-0677">Repeat</keyword>
<dbReference type="GO" id="GO:0012505">
    <property type="term" value="C:endomembrane system"/>
    <property type="evidence" value="ECO:0007669"/>
    <property type="project" value="UniProtKB-SubCell"/>
</dbReference>
<evidence type="ECO:0000256" key="6">
    <source>
        <dbReference type="ARBA" id="ARBA00023136"/>
    </source>
</evidence>
<evidence type="ECO:0000313" key="9">
    <source>
        <dbReference type="EMBL" id="OLY80364.1"/>
    </source>
</evidence>
<evidence type="ECO:0000256" key="7">
    <source>
        <dbReference type="SAM" id="Phobius"/>
    </source>
</evidence>
<proteinExistence type="predicted"/>